<accession>G9IS44</accession>
<dbReference type="AlphaFoldDB" id="G9IS44"/>
<name>G9IS44_9BACT</name>
<comment type="PTM">
    <text evidence="3">The conversion to 3-oxoalanine (also known as C-formylglycine, FGly), of a serine or cysteine residue in prokaryotes and of a cysteine residue in eukaryotes, is critical for catalytic activity.</text>
</comment>
<dbReference type="InterPro" id="IPR017850">
    <property type="entry name" value="Alkaline_phosphatase_core_sf"/>
</dbReference>
<keyword evidence="2" id="KW-0378">Hydrolase</keyword>
<evidence type="ECO:0000256" key="3">
    <source>
        <dbReference type="PIRSR" id="PIRSR600917-52"/>
    </source>
</evidence>
<dbReference type="CDD" id="cd16027">
    <property type="entry name" value="SGSH"/>
    <property type="match status" value="1"/>
</dbReference>
<evidence type="ECO:0000259" key="4">
    <source>
        <dbReference type="Pfam" id="PF00884"/>
    </source>
</evidence>
<reference evidence="5" key="1">
    <citation type="submission" date="2011-09" db="EMBL/GenBank/DDBJ databases">
        <title>High throughput functional metagenomic screening for glycosyl hydrolases in a passive mining bioremediation site.</title>
        <authorList>
            <person name="Mewis K."/>
            <person name="Konwar K."/>
            <person name="Howes C.G."/>
            <person name="Taupp M."/>
            <person name="Baldwin S.A."/>
            <person name="Hallam S.J."/>
        </authorList>
    </citation>
    <scope>NUCLEOTIDE SEQUENCE</scope>
</reference>
<proteinExistence type="inferred from homology"/>
<feature type="modified residue" description="3-oxoalanine (Ser)" evidence="3">
    <location>
        <position position="75"/>
    </location>
</feature>
<organism evidence="5">
    <name type="scientific">uncultured bacterium G2_7</name>
    <dbReference type="NCBI Taxonomy" id="1112296"/>
    <lineage>
        <taxon>Bacteria</taxon>
        <taxon>environmental samples</taxon>
    </lineage>
</organism>
<protein>
    <submittedName>
        <fullName evidence="5">GHF43 protein</fullName>
    </submittedName>
</protein>
<evidence type="ECO:0000256" key="2">
    <source>
        <dbReference type="ARBA" id="ARBA00022801"/>
    </source>
</evidence>
<feature type="domain" description="Sulfatase N-terminal" evidence="4">
    <location>
        <begin position="28"/>
        <end position="296"/>
    </location>
</feature>
<dbReference type="InterPro" id="IPR050738">
    <property type="entry name" value="Sulfatase"/>
</dbReference>
<dbReference type="Pfam" id="PF00884">
    <property type="entry name" value="Sulfatase"/>
    <property type="match status" value="1"/>
</dbReference>
<sequence length="471" mass="54661">MRIKDSIILILFILFIQFRLSANSKKNPNILVLIADDAGMDFGCYGNKVIQTPNIDRLATNGMVCGNAFLTTPQSSPSRTSILSGQFAHTIGTEDLHTELNDHVQLIPSYLKQKGYYSGLLMKQHLGKNGNNQFDYVREDNDNKAPELFREFLDKTNGNPFFAWVAFHDPHRPYGGDQGAKKIHNPDDVMVPVYFSDTNETREEIALYYDEIHRMDKNIGNMVSELEKRGILENTLIIFLSDNGMPFPRAKATVYDSGIRTPFIMYWEGHIKPGAKYDRLVSVIDLAPTILDIAGVDKPAEMYGRSIQPIFTDQSLPGRSFIFSERNWHDSDEHIRSVRSERYKLILNGYPELLFPITGDYSKSPAWRDLLKGKEMGILNKYQKAIFEFPRYQVELYDLMTDPYEVNNLIDREEYQQIAFEMNNALLKWKEKTNDYPSFKKRRSDFIDRKSGFFFNFGHHRDYKKYGYWND</sequence>
<dbReference type="Gene3D" id="3.40.720.10">
    <property type="entry name" value="Alkaline Phosphatase, subunit A"/>
    <property type="match status" value="1"/>
</dbReference>
<comment type="similarity">
    <text evidence="1">Belongs to the sulfatase family.</text>
</comment>
<dbReference type="PANTHER" id="PTHR42693">
    <property type="entry name" value="ARYLSULFATASE FAMILY MEMBER"/>
    <property type="match status" value="1"/>
</dbReference>
<evidence type="ECO:0000256" key="1">
    <source>
        <dbReference type="ARBA" id="ARBA00008779"/>
    </source>
</evidence>
<dbReference type="GO" id="GO:0004065">
    <property type="term" value="F:arylsulfatase activity"/>
    <property type="evidence" value="ECO:0007669"/>
    <property type="project" value="TreeGrafter"/>
</dbReference>
<dbReference type="PANTHER" id="PTHR42693:SF53">
    <property type="entry name" value="ENDO-4-O-SULFATASE"/>
    <property type="match status" value="1"/>
</dbReference>
<dbReference type="InterPro" id="IPR000917">
    <property type="entry name" value="Sulfatase_N"/>
</dbReference>
<dbReference type="EMBL" id="JN695678">
    <property type="protein sequence ID" value="AEW47967.1"/>
    <property type="molecule type" value="Genomic_DNA"/>
</dbReference>
<evidence type="ECO:0000313" key="5">
    <source>
        <dbReference type="EMBL" id="AEW47967.1"/>
    </source>
</evidence>
<dbReference type="SUPFAM" id="SSF53649">
    <property type="entry name" value="Alkaline phosphatase-like"/>
    <property type="match status" value="1"/>
</dbReference>